<dbReference type="Proteomes" id="UP000277811">
    <property type="component" value="Unassembled WGS sequence"/>
</dbReference>
<dbReference type="OrthoDB" id="9945932at2"/>
<dbReference type="RefSeq" id="WP_122628561.1">
    <property type="nucleotide sequence ID" value="NZ_UPPP01000077.1"/>
</dbReference>
<evidence type="ECO:0000256" key="1">
    <source>
        <dbReference type="SAM" id="SignalP"/>
    </source>
</evidence>
<accession>A0A498REM2</accession>
<proteinExistence type="predicted"/>
<organism evidence="2 3">
    <name type="scientific">Lucifera butyrica</name>
    <dbReference type="NCBI Taxonomy" id="1351585"/>
    <lineage>
        <taxon>Bacteria</taxon>
        <taxon>Bacillati</taxon>
        <taxon>Bacillota</taxon>
        <taxon>Negativicutes</taxon>
        <taxon>Veillonellales</taxon>
        <taxon>Veillonellaceae</taxon>
        <taxon>Lucifera</taxon>
    </lineage>
</organism>
<gene>
    <name evidence="2" type="ORF">LUCI_2893</name>
</gene>
<feature type="chain" id="PRO_5019772187" evidence="1">
    <location>
        <begin position="28"/>
        <end position="208"/>
    </location>
</feature>
<dbReference type="AlphaFoldDB" id="A0A498REM2"/>
<keyword evidence="1" id="KW-0732">Signal</keyword>
<name>A0A498REM2_9FIRM</name>
<evidence type="ECO:0000313" key="3">
    <source>
        <dbReference type="Proteomes" id="UP000277811"/>
    </source>
</evidence>
<protein>
    <submittedName>
        <fullName evidence="2">Uncharacterized protein</fullName>
    </submittedName>
</protein>
<sequence length="208" mass="22881">MERIIRMSVTGLLLASLVLFTNPQVNAQPAPASPVVTIVKPLEVPGVGTLLLPAWMEVNDAVLSDGTTRQPVQYDLSGKADGVWHYARLMVYHNSSNIVPMADMLLTTDVQPEILQALSGELKDTLAANLAKTGARILDWYPLEKVTIGNRRLLAGSCLLVYDKLPLPMFTQIYFFTNKNQLVGLALIGPDSDKKFMTPLYTQLISKL</sequence>
<keyword evidence="3" id="KW-1185">Reference proteome</keyword>
<feature type="signal peptide" evidence="1">
    <location>
        <begin position="1"/>
        <end position="27"/>
    </location>
</feature>
<dbReference type="EMBL" id="UPPP01000077">
    <property type="protein sequence ID" value="VBB07628.1"/>
    <property type="molecule type" value="Genomic_DNA"/>
</dbReference>
<reference evidence="2 3" key="1">
    <citation type="submission" date="2018-06" db="EMBL/GenBank/DDBJ databases">
        <authorList>
            <person name="Strepis N."/>
        </authorList>
    </citation>
    <scope>NUCLEOTIDE SEQUENCE [LARGE SCALE GENOMIC DNA]</scope>
    <source>
        <strain evidence="2">LUCI</strain>
    </source>
</reference>
<evidence type="ECO:0000313" key="2">
    <source>
        <dbReference type="EMBL" id="VBB07628.1"/>
    </source>
</evidence>